<feature type="transmembrane region" description="Helical" evidence="6">
    <location>
        <begin position="309"/>
        <end position="327"/>
    </location>
</feature>
<feature type="transmembrane region" description="Helical" evidence="6">
    <location>
        <begin position="283"/>
        <end position="303"/>
    </location>
</feature>
<dbReference type="GO" id="GO:0022857">
    <property type="term" value="F:transmembrane transporter activity"/>
    <property type="evidence" value="ECO:0007669"/>
    <property type="project" value="InterPro"/>
</dbReference>
<protein>
    <submittedName>
        <fullName evidence="7">Ribose ABC transporter permease</fullName>
    </submittedName>
</protein>
<evidence type="ECO:0000256" key="3">
    <source>
        <dbReference type="ARBA" id="ARBA00022692"/>
    </source>
</evidence>
<evidence type="ECO:0000313" key="7">
    <source>
        <dbReference type="EMBL" id="OXM86253.1"/>
    </source>
</evidence>
<proteinExistence type="predicted"/>
<reference evidence="7 8" key="1">
    <citation type="submission" date="2017-07" db="EMBL/GenBank/DDBJ databases">
        <title>Genome sequencing and assembly of Paenibacillus rigui.</title>
        <authorList>
            <person name="Mayilraj S."/>
        </authorList>
    </citation>
    <scope>NUCLEOTIDE SEQUENCE [LARGE SCALE GENOMIC DNA]</scope>
    <source>
        <strain evidence="7 8">JCM 16352</strain>
    </source>
</reference>
<keyword evidence="5 6" id="KW-0472">Membrane</keyword>
<keyword evidence="4 6" id="KW-1133">Transmembrane helix</keyword>
<evidence type="ECO:0000256" key="1">
    <source>
        <dbReference type="ARBA" id="ARBA00004651"/>
    </source>
</evidence>
<evidence type="ECO:0000256" key="2">
    <source>
        <dbReference type="ARBA" id="ARBA00022475"/>
    </source>
</evidence>
<dbReference type="EMBL" id="NMQW01000017">
    <property type="protein sequence ID" value="OXM86253.1"/>
    <property type="molecule type" value="Genomic_DNA"/>
</dbReference>
<evidence type="ECO:0000256" key="5">
    <source>
        <dbReference type="ARBA" id="ARBA00023136"/>
    </source>
</evidence>
<keyword evidence="2" id="KW-1003">Cell membrane</keyword>
<evidence type="ECO:0000256" key="6">
    <source>
        <dbReference type="SAM" id="Phobius"/>
    </source>
</evidence>
<dbReference type="OrthoDB" id="9813906at2"/>
<feature type="transmembrane region" description="Helical" evidence="6">
    <location>
        <begin position="185"/>
        <end position="206"/>
    </location>
</feature>
<organism evidence="7 8">
    <name type="scientific">Paenibacillus rigui</name>
    <dbReference type="NCBI Taxonomy" id="554312"/>
    <lineage>
        <taxon>Bacteria</taxon>
        <taxon>Bacillati</taxon>
        <taxon>Bacillota</taxon>
        <taxon>Bacilli</taxon>
        <taxon>Bacillales</taxon>
        <taxon>Paenibacillaceae</taxon>
        <taxon>Paenibacillus</taxon>
    </lineage>
</organism>
<feature type="transmembrane region" description="Helical" evidence="6">
    <location>
        <begin position="77"/>
        <end position="97"/>
    </location>
</feature>
<sequence>MTILKPQSAVSNRANQSGATQKLLAFASLILLIIVFSLSSSNFFQFDNIVAIILATAVTGVLALGSTFVIITGGIDLAVGTVMTFASVMTGVMITTWHLPMPLGIVGGIATGALCGLISGLAVARMNIPPFIATLAMMMITKGLSLVISGTKPIYFNDTPVFSQISMGSVLNAIIPGLEIPNAVLIFFGLAIVASIILSKTIIGRYNFALGSNEEATRLSGVNVNYWKITIYTLTGIFSGIAGILMASRLNSAQPALGQGYELEAIAAVVIGGTSLSGGQGSILGTVIGALIMSVLTNGLRILSVPQEWQTVIVGLVVILAVYTDILRRRRKS</sequence>
<feature type="transmembrane region" description="Helical" evidence="6">
    <location>
        <begin position="103"/>
        <end position="124"/>
    </location>
</feature>
<feature type="transmembrane region" description="Helical" evidence="6">
    <location>
        <begin position="23"/>
        <end position="43"/>
    </location>
</feature>
<dbReference type="AlphaFoldDB" id="A0A229USE0"/>
<dbReference type="Proteomes" id="UP000215509">
    <property type="component" value="Unassembled WGS sequence"/>
</dbReference>
<feature type="transmembrane region" description="Helical" evidence="6">
    <location>
        <begin position="131"/>
        <end position="149"/>
    </location>
</feature>
<dbReference type="GO" id="GO:0005886">
    <property type="term" value="C:plasma membrane"/>
    <property type="evidence" value="ECO:0007669"/>
    <property type="project" value="UniProtKB-SubCell"/>
</dbReference>
<dbReference type="Pfam" id="PF02653">
    <property type="entry name" value="BPD_transp_2"/>
    <property type="match status" value="1"/>
</dbReference>
<keyword evidence="3 6" id="KW-0812">Transmembrane</keyword>
<name>A0A229USE0_9BACL</name>
<feature type="transmembrane region" description="Helical" evidence="6">
    <location>
        <begin position="49"/>
        <end position="70"/>
    </location>
</feature>
<evidence type="ECO:0000313" key="8">
    <source>
        <dbReference type="Proteomes" id="UP000215509"/>
    </source>
</evidence>
<comment type="caution">
    <text evidence="7">The sequence shown here is derived from an EMBL/GenBank/DDBJ whole genome shotgun (WGS) entry which is preliminary data.</text>
</comment>
<dbReference type="InterPro" id="IPR001851">
    <property type="entry name" value="ABC_transp_permease"/>
</dbReference>
<comment type="subcellular location">
    <subcellularLocation>
        <location evidence="1">Cell membrane</location>
        <topology evidence="1">Multi-pass membrane protein</topology>
    </subcellularLocation>
</comment>
<dbReference type="PANTHER" id="PTHR32196:SF72">
    <property type="entry name" value="RIBOSE IMPORT PERMEASE PROTEIN RBSC"/>
    <property type="match status" value="1"/>
</dbReference>
<evidence type="ECO:0000256" key="4">
    <source>
        <dbReference type="ARBA" id="ARBA00022989"/>
    </source>
</evidence>
<feature type="transmembrane region" description="Helical" evidence="6">
    <location>
        <begin position="226"/>
        <end position="247"/>
    </location>
</feature>
<gene>
    <name evidence="7" type="ORF">CF651_13340</name>
</gene>
<dbReference type="PANTHER" id="PTHR32196">
    <property type="entry name" value="ABC TRANSPORTER PERMEASE PROTEIN YPHD-RELATED-RELATED"/>
    <property type="match status" value="1"/>
</dbReference>
<accession>A0A229USE0</accession>
<dbReference type="CDD" id="cd06579">
    <property type="entry name" value="TM_PBP1_transp_AraH_like"/>
    <property type="match status" value="1"/>
</dbReference>
<keyword evidence="8" id="KW-1185">Reference proteome</keyword>